<dbReference type="EMBL" id="LR633967">
    <property type="protein sequence ID" value="VUX55741.1"/>
    <property type="molecule type" value="Genomic_DNA"/>
</dbReference>
<reference evidence="18" key="1">
    <citation type="submission" date="2019-07" db="EMBL/GenBank/DDBJ databases">
        <authorList>
            <person name="Weber M."/>
            <person name="Kostadinov I."/>
            <person name="Kostadinov D I."/>
        </authorList>
    </citation>
    <scope>NUCLEOTIDE SEQUENCE</scope>
    <source>
        <strain evidence="18">Gfbio:sag-sample-m06:053724c1-46a9-4a36-b237-ea2bf867836b</strain>
    </source>
</reference>
<evidence type="ECO:0000256" key="3">
    <source>
        <dbReference type="ARBA" id="ARBA00007164"/>
    </source>
</evidence>
<dbReference type="InterPro" id="IPR015956">
    <property type="entry name" value="Peniciliin-bd_prot_C_sf"/>
</dbReference>
<dbReference type="Pfam" id="PF07943">
    <property type="entry name" value="PBP5_C"/>
    <property type="match status" value="1"/>
</dbReference>
<evidence type="ECO:0000256" key="9">
    <source>
        <dbReference type="ARBA" id="ARBA00022960"/>
    </source>
</evidence>
<dbReference type="PANTHER" id="PTHR21581:SF6">
    <property type="entry name" value="TRAFFICKING PROTEIN PARTICLE COMPLEX SUBUNIT 12"/>
    <property type="match status" value="1"/>
</dbReference>
<evidence type="ECO:0000256" key="12">
    <source>
        <dbReference type="ARBA" id="ARBA00034000"/>
    </source>
</evidence>
<dbReference type="GO" id="GO:0071555">
    <property type="term" value="P:cell wall organization"/>
    <property type="evidence" value="ECO:0007669"/>
    <property type="project" value="UniProtKB-KW"/>
</dbReference>
<evidence type="ECO:0000256" key="11">
    <source>
        <dbReference type="ARBA" id="ARBA00023316"/>
    </source>
</evidence>
<dbReference type="InterPro" id="IPR018044">
    <property type="entry name" value="Peptidase_S11"/>
</dbReference>
<dbReference type="GO" id="GO:0009252">
    <property type="term" value="P:peptidoglycan biosynthetic process"/>
    <property type="evidence" value="ECO:0007669"/>
    <property type="project" value="UniProtKB-UniPathway"/>
</dbReference>
<accession>A0A7D9D1U4</accession>
<comment type="similarity">
    <text evidence="3 15">Belongs to the peptidase S11 family.</text>
</comment>
<dbReference type="Gene3D" id="3.40.710.10">
    <property type="entry name" value="DD-peptidase/beta-lactamase superfamily"/>
    <property type="match status" value="1"/>
</dbReference>
<feature type="domain" description="Peptidase S11 D-Ala-D-Ala carboxypeptidase A C-terminal" evidence="17">
    <location>
        <begin position="276"/>
        <end position="366"/>
    </location>
</feature>
<dbReference type="GO" id="GO:0009002">
    <property type="term" value="F:serine-type D-Ala-D-Ala carboxypeptidase activity"/>
    <property type="evidence" value="ECO:0007669"/>
    <property type="project" value="UniProtKB-EC"/>
</dbReference>
<comment type="pathway">
    <text evidence="2">Cell wall biogenesis; peptidoglycan biosynthesis.</text>
</comment>
<evidence type="ECO:0000256" key="8">
    <source>
        <dbReference type="ARBA" id="ARBA00022801"/>
    </source>
</evidence>
<evidence type="ECO:0000256" key="2">
    <source>
        <dbReference type="ARBA" id="ARBA00004752"/>
    </source>
</evidence>
<keyword evidence="8 18" id="KW-0378">Hydrolase</keyword>
<dbReference type="AlphaFoldDB" id="A0A7D9D1U4"/>
<feature type="binding site" evidence="14">
    <location>
        <position position="226"/>
    </location>
    <ligand>
        <name>substrate</name>
    </ligand>
</feature>
<dbReference type="InterPro" id="IPR037167">
    <property type="entry name" value="Peptidase_S11_C_sf"/>
</dbReference>
<dbReference type="InterPro" id="IPR012338">
    <property type="entry name" value="Beta-lactam/transpept-like"/>
</dbReference>
<keyword evidence="10" id="KW-0573">Peptidoglycan synthesis</keyword>
<proteinExistence type="inferred from homology"/>
<evidence type="ECO:0000256" key="1">
    <source>
        <dbReference type="ARBA" id="ARBA00003217"/>
    </source>
</evidence>
<dbReference type="InterPro" id="IPR012907">
    <property type="entry name" value="Peptidase_S11_C"/>
</dbReference>
<dbReference type="PANTHER" id="PTHR21581">
    <property type="entry name" value="D-ALANYL-D-ALANINE CARBOXYPEPTIDASE"/>
    <property type="match status" value="1"/>
</dbReference>
<dbReference type="GO" id="GO:0008360">
    <property type="term" value="P:regulation of cell shape"/>
    <property type="evidence" value="ECO:0007669"/>
    <property type="project" value="UniProtKB-KW"/>
</dbReference>
<sequence length="382" mass="42066">MPFRIRSFLISLILLMAFAVASAANKMPVPAPPIVGAKSFLLIDGNTGAELASLEPDKRLAPASLTKLMTAYAIFRALADEQISLEDEVTVSEKAWRTQGSRMFIEVGSRVSVQDLLLGMIVQSGNDASVALAEHVAGTELVFADMMNQYALQLGMTATNFKNATGLPDKDHYSTAQDLGTLAKTIISEFPEYYKWYSVKEFEYNDIKQPNRNNLLWRDDSVDGMKTGRTDAAGYCLVSSASRDGMRVISVVLGTASAKARVDGSQALINYGFRFFETRLLYRAGETVTQARIWKSEKEFTELGLMEDLYITIPRGSFDDVDSVLNIPAVLMAPVAHGQPLAELHVSLNGDSLVNKPLRALEPNPSGSFWQRTRDGVSLWFE</sequence>
<keyword evidence="6" id="KW-0645">Protease</keyword>
<evidence type="ECO:0000256" key="14">
    <source>
        <dbReference type="PIRSR" id="PIRSR618044-2"/>
    </source>
</evidence>
<evidence type="ECO:0000256" key="6">
    <source>
        <dbReference type="ARBA" id="ARBA00022670"/>
    </source>
</evidence>
<dbReference type="EC" id="3.4.16.4" evidence="4"/>
<feature type="active site" evidence="13">
    <location>
        <position position="124"/>
    </location>
</feature>
<evidence type="ECO:0000259" key="17">
    <source>
        <dbReference type="SMART" id="SM00936"/>
    </source>
</evidence>
<keyword evidence="5 18" id="KW-0121">Carboxypeptidase</keyword>
<dbReference type="Gene3D" id="2.60.410.10">
    <property type="entry name" value="D-Ala-D-Ala carboxypeptidase, C-terminal domain"/>
    <property type="match status" value="1"/>
</dbReference>
<keyword evidence="11" id="KW-0961">Cell wall biogenesis/degradation</keyword>
<evidence type="ECO:0000256" key="13">
    <source>
        <dbReference type="PIRSR" id="PIRSR618044-1"/>
    </source>
</evidence>
<dbReference type="PRINTS" id="PR00725">
    <property type="entry name" value="DADACBPTASE1"/>
</dbReference>
<dbReference type="GO" id="GO:0006508">
    <property type="term" value="P:proteolysis"/>
    <property type="evidence" value="ECO:0007669"/>
    <property type="project" value="UniProtKB-KW"/>
</dbReference>
<feature type="chain" id="PRO_5028348377" description="serine-type D-Ala-D-Ala carboxypeptidase" evidence="16">
    <location>
        <begin position="24"/>
        <end position="382"/>
    </location>
</feature>
<dbReference type="SUPFAM" id="SSF69189">
    <property type="entry name" value="Penicillin-binding protein associated domain"/>
    <property type="match status" value="1"/>
</dbReference>
<comment type="function">
    <text evidence="1">Removes C-terminal D-alanyl residues from sugar-peptide cell wall precursors.</text>
</comment>
<dbReference type="SUPFAM" id="SSF56601">
    <property type="entry name" value="beta-lactamase/transpeptidase-like"/>
    <property type="match status" value="1"/>
</dbReference>
<evidence type="ECO:0000256" key="16">
    <source>
        <dbReference type="SAM" id="SignalP"/>
    </source>
</evidence>
<dbReference type="SMART" id="SM00936">
    <property type="entry name" value="PBP5_C"/>
    <property type="match status" value="1"/>
</dbReference>
<feature type="signal peptide" evidence="16">
    <location>
        <begin position="1"/>
        <end position="23"/>
    </location>
</feature>
<evidence type="ECO:0000256" key="5">
    <source>
        <dbReference type="ARBA" id="ARBA00022645"/>
    </source>
</evidence>
<evidence type="ECO:0000256" key="7">
    <source>
        <dbReference type="ARBA" id="ARBA00022729"/>
    </source>
</evidence>
<protein>
    <recommendedName>
        <fullName evidence="4">serine-type D-Ala-D-Ala carboxypeptidase</fullName>
        <ecNumber evidence="4">3.4.16.4</ecNumber>
    </recommendedName>
</protein>
<name>A0A7D9D1U4_9GAMM</name>
<dbReference type="Pfam" id="PF00768">
    <property type="entry name" value="Peptidase_S11"/>
    <property type="match status" value="1"/>
</dbReference>
<feature type="active site" description="Acyl-ester intermediate" evidence="13">
    <location>
        <position position="64"/>
    </location>
</feature>
<evidence type="ECO:0000256" key="4">
    <source>
        <dbReference type="ARBA" id="ARBA00012448"/>
    </source>
</evidence>
<comment type="catalytic activity">
    <reaction evidence="12">
        <text>Preferential cleavage: (Ac)2-L-Lys-D-Ala-|-D-Ala. Also transpeptidation of peptidyl-alanyl moieties that are N-acyl substituents of D-alanine.</text>
        <dbReference type="EC" id="3.4.16.4"/>
    </reaction>
</comment>
<keyword evidence="7 16" id="KW-0732">Signal</keyword>
<gene>
    <name evidence="18" type="primary">dacC</name>
    <name evidence="18" type="ORF">JTBM06_V1_100001</name>
</gene>
<feature type="active site" description="Proton acceptor" evidence="13">
    <location>
        <position position="67"/>
    </location>
</feature>
<evidence type="ECO:0000313" key="18">
    <source>
        <dbReference type="EMBL" id="VUX55741.1"/>
    </source>
</evidence>
<dbReference type="UniPathway" id="UPA00219"/>
<evidence type="ECO:0000256" key="10">
    <source>
        <dbReference type="ARBA" id="ARBA00022984"/>
    </source>
</evidence>
<keyword evidence="9" id="KW-0133">Cell shape</keyword>
<evidence type="ECO:0000256" key="15">
    <source>
        <dbReference type="RuleBase" id="RU004016"/>
    </source>
</evidence>
<organism evidence="18">
    <name type="scientific">uncultured Woeseiaceae bacterium</name>
    <dbReference type="NCBI Taxonomy" id="1983305"/>
    <lineage>
        <taxon>Bacteria</taxon>
        <taxon>Pseudomonadati</taxon>
        <taxon>Pseudomonadota</taxon>
        <taxon>Gammaproteobacteria</taxon>
        <taxon>Woeseiales</taxon>
        <taxon>Woeseiaceae</taxon>
        <taxon>environmental samples</taxon>
    </lineage>
</organism>
<dbReference type="InterPro" id="IPR001967">
    <property type="entry name" value="Peptidase_S11_N"/>
</dbReference>